<dbReference type="PANTHER" id="PTHR47186:SF12">
    <property type="entry name" value="NB-ARC DOMAIN-CONTAINING PROTEIN"/>
    <property type="match status" value="1"/>
</dbReference>
<gene>
    <name evidence="3" type="ORF">PVL29_019115</name>
</gene>
<comment type="caution">
    <text evidence="3">The sequence shown here is derived from an EMBL/GenBank/DDBJ whole genome shotgun (WGS) entry which is preliminary data.</text>
</comment>
<reference evidence="3 4" key="1">
    <citation type="journal article" date="2023" name="BMC Biotechnol.">
        <title>Vitis rotundifolia cv Carlos genome sequencing.</title>
        <authorList>
            <person name="Huff M."/>
            <person name="Hulse-Kemp A."/>
            <person name="Scheffler B."/>
            <person name="Youngblood R."/>
            <person name="Simpson S."/>
            <person name="Babiker E."/>
            <person name="Staton M."/>
        </authorList>
    </citation>
    <scope>NUCLEOTIDE SEQUENCE [LARGE SCALE GENOMIC DNA]</scope>
    <source>
        <tissue evidence="3">Leaf</tissue>
    </source>
</reference>
<dbReference type="Proteomes" id="UP001168098">
    <property type="component" value="Unassembled WGS sequence"/>
</dbReference>
<dbReference type="Gene3D" id="3.80.10.10">
    <property type="entry name" value="Ribonuclease Inhibitor"/>
    <property type="match status" value="1"/>
</dbReference>
<dbReference type="InterPro" id="IPR055414">
    <property type="entry name" value="LRR_R13L4/SHOC2-like"/>
</dbReference>
<evidence type="ECO:0000313" key="3">
    <source>
        <dbReference type="EMBL" id="KAJ9683392.1"/>
    </source>
</evidence>
<keyword evidence="4" id="KW-1185">Reference proteome</keyword>
<protein>
    <recommendedName>
        <fullName evidence="2">Disease resistance R13L4/SHOC-2-like LRR domain-containing protein</fullName>
    </recommendedName>
</protein>
<feature type="domain" description="Disease resistance R13L4/SHOC-2-like LRR" evidence="2">
    <location>
        <begin position="282"/>
        <end position="529"/>
    </location>
</feature>
<dbReference type="SUPFAM" id="SSF52058">
    <property type="entry name" value="L domain-like"/>
    <property type="match status" value="1"/>
</dbReference>
<dbReference type="AlphaFoldDB" id="A0AA39DIJ4"/>
<evidence type="ECO:0000259" key="2">
    <source>
        <dbReference type="Pfam" id="PF23598"/>
    </source>
</evidence>
<dbReference type="PANTHER" id="PTHR47186">
    <property type="entry name" value="LEUCINE-RICH REPEAT-CONTAINING PROTEIN 57"/>
    <property type="match status" value="1"/>
</dbReference>
<evidence type="ECO:0000256" key="1">
    <source>
        <dbReference type="ARBA" id="ARBA00022737"/>
    </source>
</evidence>
<dbReference type="InterPro" id="IPR032675">
    <property type="entry name" value="LRR_dom_sf"/>
</dbReference>
<sequence length="594" mass="67678">MLSLIRQLDEFTRVAGDVETIRACCQTWERELRVMLHEAEDYVDNFIIKVYGQTGQDQKEWIAEFASELENINSRVSEIMNRRPRLGASPILEEIQQFLRSRFSFDEDDEETALASCMLNYINLPYDLKLSLLFCCAFPFDYIKPKGALVGVLVAAGLIQEKPGGLMEDKAWENIEKLIDLGMLEEYGYYWDCVEVLNPYYELSLSVMNAEDFFISSANSDSIIPPTARHVSIHAADNTIPNMNSLLHSLFVSAKQRLSEASSDCLGTVLYNAKRVRVHFKTELPEIISNLRNLQTLDISFSQGVFELSNGVLNLVQLRHLKMFHPINNGEVRVPPGISRLRNLQTVEGIYAGGGIAKELGDITQLRSLKVRCLSDDHADELYASVTKLTALRNLSLNVERHWIASSSVFPCLETFSPPPLLETLELQGCLIEMPLWLGSMENLTKLHLCYSHLSENPTTILQFLPNLKYLLMKDAYKGKRMEIEFFRAGGFPKLEYLSIASQELVEWTAIEEGALPSLKELHFSNCKKLMVLPEELQHVTTLQILDLCNVHEDLIRRLSPNGGPENYKIKHIPLVEYYGHMSSWGLWRRKPPQ</sequence>
<keyword evidence="1" id="KW-0677">Repeat</keyword>
<dbReference type="Pfam" id="PF23598">
    <property type="entry name" value="LRR_14"/>
    <property type="match status" value="1"/>
</dbReference>
<proteinExistence type="predicted"/>
<dbReference type="EMBL" id="JARBHA010000014">
    <property type="protein sequence ID" value="KAJ9683392.1"/>
    <property type="molecule type" value="Genomic_DNA"/>
</dbReference>
<accession>A0AA39DIJ4</accession>
<name>A0AA39DIJ4_VITRO</name>
<evidence type="ECO:0000313" key="4">
    <source>
        <dbReference type="Proteomes" id="UP001168098"/>
    </source>
</evidence>
<organism evidence="3 4">
    <name type="scientific">Vitis rotundifolia</name>
    <name type="common">Muscadine grape</name>
    <dbReference type="NCBI Taxonomy" id="103349"/>
    <lineage>
        <taxon>Eukaryota</taxon>
        <taxon>Viridiplantae</taxon>
        <taxon>Streptophyta</taxon>
        <taxon>Embryophyta</taxon>
        <taxon>Tracheophyta</taxon>
        <taxon>Spermatophyta</taxon>
        <taxon>Magnoliopsida</taxon>
        <taxon>eudicotyledons</taxon>
        <taxon>Gunneridae</taxon>
        <taxon>Pentapetalae</taxon>
        <taxon>rosids</taxon>
        <taxon>Vitales</taxon>
        <taxon>Vitaceae</taxon>
        <taxon>Viteae</taxon>
        <taxon>Vitis</taxon>
    </lineage>
</organism>